<dbReference type="PROSITE" id="PS50112">
    <property type="entry name" value="PAS"/>
    <property type="match status" value="2"/>
</dbReference>
<feature type="domain" description="Histidine kinase" evidence="15">
    <location>
        <begin position="266"/>
        <end position="488"/>
    </location>
</feature>
<organism evidence="18 19">
    <name type="scientific">Hyphomicrobium denitrificans (strain ATCC 51888 / DSM 1869 / NCIMB 11706 / TK 0415)</name>
    <dbReference type="NCBI Taxonomy" id="582899"/>
    <lineage>
        <taxon>Bacteria</taxon>
        <taxon>Pseudomonadati</taxon>
        <taxon>Pseudomonadota</taxon>
        <taxon>Alphaproteobacteria</taxon>
        <taxon>Hyphomicrobiales</taxon>
        <taxon>Hyphomicrobiaceae</taxon>
        <taxon>Hyphomicrobium</taxon>
    </lineage>
</organism>
<dbReference type="InterPro" id="IPR013767">
    <property type="entry name" value="PAS_fold"/>
</dbReference>
<dbReference type="SMART" id="SM00388">
    <property type="entry name" value="HisKA"/>
    <property type="match status" value="1"/>
</dbReference>
<dbReference type="Pfam" id="PF13426">
    <property type="entry name" value="PAS_9"/>
    <property type="match status" value="1"/>
</dbReference>
<evidence type="ECO:0000256" key="4">
    <source>
        <dbReference type="ARBA" id="ARBA00022553"/>
    </source>
</evidence>
<dbReference type="Gene3D" id="3.30.450.20">
    <property type="entry name" value="PAS domain"/>
    <property type="match status" value="2"/>
</dbReference>
<dbReference type="Pfam" id="PF00989">
    <property type="entry name" value="PAS"/>
    <property type="match status" value="1"/>
</dbReference>
<dbReference type="OrthoDB" id="9796100at2"/>
<dbReference type="eggNOG" id="COG4191">
    <property type="taxonomic scope" value="Bacteria"/>
</dbReference>
<keyword evidence="9" id="KW-0067">ATP-binding</keyword>
<comment type="function">
    <text evidence="12">Putative oxygen sensor; modulates the activity of FixJ, a transcriptional activator of nitrogen fixation fixK gene. FixL probably acts as a kinase that phosphorylates FixJ.</text>
</comment>
<dbReference type="Pfam" id="PF02518">
    <property type="entry name" value="HATPase_c"/>
    <property type="match status" value="1"/>
</dbReference>
<evidence type="ECO:0000256" key="10">
    <source>
        <dbReference type="ARBA" id="ARBA00023004"/>
    </source>
</evidence>
<keyword evidence="6" id="KW-0808">Transferase</keyword>
<reference evidence="19" key="1">
    <citation type="journal article" date="2011" name="J. Bacteriol.">
        <title>Genome sequences of eight morphologically diverse alphaproteobacteria.</title>
        <authorList>
            <consortium name="US DOE Joint Genome Institute"/>
            <person name="Brown P.J."/>
            <person name="Kysela D.T."/>
            <person name="Buechlein A."/>
            <person name="Hemmerich C."/>
            <person name="Brun Y.V."/>
        </authorList>
    </citation>
    <scope>NUCLEOTIDE SEQUENCE [LARGE SCALE GENOMIC DNA]</scope>
    <source>
        <strain evidence="19">ATCC 51888 / DSM 1869 / NCIB 11706 / TK 0415</strain>
    </source>
</reference>
<dbReference type="HOGENOM" id="CLU_000445_114_51_5"/>
<dbReference type="SMART" id="SM00387">
    <property type="entry name" value="HATPase_c"/>
    <property type="match status" value="1"/>
</dbReference>
<evidence type="ECO:0000259" key="16">
    <source>
        <dbReference type="PROSITE" id="PS50110"/>
    </source>
</evidence>
<evidence type="ECO:0000256" key="1">
    <source>
        <dbReference type="ARBA" id="ARBA00000085"/>
    </source>
</evidence>
<dbReference type="Gene3D" id="1.10.287.130">
    <property type="match status" value="1"/>
</dbReference>
<keyword evidence="4 14" id="KW-0597">Phosphoprotein</keyword>
<dbReference type="GO" id="GO:0006355">
    <property type="term" value="P:regulation of DNA-templated transcription"/>
    <property type="evidence" value="ECO:0007669"/>
    <property type="project" value="InterPro"/>
</dbReference>
<evidence type="ECO:0000313" key="19">
    <source>
        <dbReference type="Proteomes" id="UP000002033"/>
    </source>
</evidence>
<dbReference type="FunFam" id="3.30.450.20:FF:000060">
    <property type="entry name" value="Sensor protein FixL"/>
    <property type="match status" value="1"/>
</dbReference>
<evidence type="ECO:0000256" key="6">
    <source>
        <dbReference type="ARBA" id="ARBA00022679"/>
    </source>
</evidence>
<dbReference type="InterPro" id="IPR000014">
    <property type="entry name" value="PAS"/>
</dbReference>
<feature type="domain" description="Response regulatory" evidence="16">
    <location>
        <begin position="510"/>
        <end position="625"/>
    </location>
</feature>
<dbReference type="InterPro" id="IPR001610">
    <property type="entry name" value="PAC"/>
</dbReference>
<dbReference type="PANTHER" id="PTHR43065">
    <property type="entry name" value="SENSOR HISTIDINE KINASE"/>
    <property type="match status" value="1"/>
</dbReference>
<evidence type="ECO:0000256" key="7">
    <source>
        <dbReference type="ARBA" id="ARBA00022741"/>
    </source>
</evidence>
<comment type="catalytic activity">
    <reaction evidence="1">
        <text>ATP + protein L-histidine = ADP + protein N-phospho-L-histidine.</text>
        <dbReference type="EC" id="2.7.13.3"/>
    </reaction>
</comment>
<proteinExistence type="predicted"/>
<evidence type="ECO:0000256" key="8">
    <source>
        <dbReference type="ARBA" id="ARBA00022777"/>
    </source>
</evidence>
<evidence type="ECO:0000256" key="2">
    <source>
        <dbReference type="ARBA" id="ARBA00001971"/>
    </source>
</evidence>
<dbReference type="InterPro" id="IPR005467">
    <property type="entry name" value="His_kinase_dom"/>
</dbReference>
<dbReference type="InterPro" id="IPR011006">
    <property type="entry name" value="CheY-like_superfamily"/>
</dbReference>
<evidence type="ECO:0000259" key="15">
    <source>
        <dbReference type="PROSITE" id="PS50109"/>
    </source>
</evidence>
<dbReference type="InterPro" id="IPR035965">
    <property type="entry name" value="PAS-like_dom_sf"/>
</dbReference>
<keyword evidence="11" id="KW-0902">Two-component regulatory system</keyword>
<keyword evidence="10" id="KW-0408">Iron</keyword>
<evidence type="ECO:0000256" key="14">
    <source>
        <dbReference type="PROSITE-ProRule" id="PRU00169"/>
    </source>
</evidence>
<dbReference type="SMART" id="SM00448">
    <property type="entry name" value="REC"/>
    <property type="match status" value="1"/>
</dbReference>
<dbReference type="AlphaFoldDB" id="D8JSS9"/>
<dbReference type="GO" id="GO:0005524">
    <property type="term" value="F:ATP binding"/>
    <property type="evidence" value="ECO:0007669"/>
    <property type="project" value="UniProtKB-KW"/>
</dbReference>
<evidence type="ECO:0000256" key="11">
    <source>
        <dbReference type="ARBA" id="ARBA00023012"/>
    </source>
</evidence>
<dbReference type="STRING" id="582899.Hden_0593"/>
<protein>
    <recommendedName>
        <fullName evidence="13">Sensor protein FixL</fullName>
        <ecNumber evidence="3">2.7.13.3</ecNumber>
    </recommendedName>
</protein>
<dbReference type="RefSeq" id="WP_013214631.1">
    <property type="nucleotide sequence ID" value="NC_014313.1"/>
</dbReference>
<dbReference type="Proteomes" id="UP000002033">
    <property type="component" value="Chromosome"/>
</dbReference>
<evidence type="ECO:0000256" key="5">
    <source>
        <dbReference type="ARBA" id="ARBA00022617"/>
    </source>
</evidence>
<dbReference type="Gene3D" id="3.40.50.2300">
    <property type="match status" value="1"/>
</dbReference>
<keyword evidence="5" id="KW-0479">Metal-binding</keyword>
<keyword evidence="5" id="KW-0349">Heme</keyword>
<dbReference type="SMART" id="SM00086">
    <property type="entry name" value="PAC"/>
    <property type="match status" value="2"/>
</dbReference>
<dbReference type="PROSITE" id="PS50110">
    <property type="entry name" value="RESPONSE_REGULATORY"/>
    <property type="match status" value="1"/>
</dbReference>
<dbReference type="SMART" id="SM00091">
    <property type="entry name" value="PAS"/>
    <property type="match status" value="2"/>
</dbReference>
<dbReference type="SUPFAM" id="SSF55874">
    <property type="entry name" value="ATPase domain of HSP90 chaperone/DNA topoisomerase II/histidine kinase"/>
    <property type="match status" value="1"/>
</dbReference>
<dbReference type="NCBIfam" id="TIGR00229">
    <property type="entry name" value="sensory_box"/>
    <property type="match status" value="2"/>
</dbReference>
<dbReference type="Gene3D" id="3.30.565.10">
    <property type="entry name" value="Histidine kinase-like ATPase, C-terminal domain"/>
    <property type="match status" value="1"/>
</dbReference>
<dbReference type="Pfam" id="PF00512">
    <property type="entry name" value="HisKA"/>
    <property type="match status" value="1"/>
</dbReference>
<dbReference type="PROSITE" id="PS50109">
    <property type="entry name" value="HIS_KIN"/>
    <property type="match status" value="1"/>
</dbReference>
<dbReference type="CDD" id="cd00130">
    <property type="entry name" value="PAS"/>
    <property type="match status" value="2"/>
</dbReference>
<feature type="modified residue" description="4-aspartylphosphate" evidence="14">
    <location>
        <position position="560"/>
    </location>
</feature>
<keyword evidence="19" id="KW-1185">Reference proteome</keyword>
<dbReference type="EC" id="2.7.13.3" evidence="3"/>
<dbReference type="InterPro" id="IPR003594">
    <property type="entry name" value="HATPase_dom"/>
</dbReference>
<dbReference type="InterPro" id="IPR003661">
    <property type="entry name" value="HisK_dim/P_dom"/>
</dbReference>
<accession>D8JSS9</accession>
<evidence type="ECO:0000256" key="3">
    <source>
        <dbReference type="ARBA" id="ARBA00012438"/>
    </source>
</evidence>
<dbReference type="InterPro" id="IPR036097">
    <property type="entry name" value="HisK_dim/P_sf"/>
</dbReference>
<dbReference type="InterPro" id="IPR004358">
    <property type="entry name" value="Sig_transdc_His_kin-like_C"/>
</dbReference>
<dbReference type="CDD" id="cd00082">
    <property type="entry name" value="HisKA"/>
    <property type="match status" value="1"/>
</dbReference>
<keyword evidence="8 18" id="KW-0418">Kinase</keyword>
<dbReference type="eggNOG" id="COG3829">
    <property type="taxonomic scope" value="Bacteria"/>
</dbReference>
<feature type="domain" description="PAS" evidence="17">
    <location>
        <begin position="1"/>
        <end position="68"/>
    </location>
</feature>
<evidence type="ECO:0000256" key="13">
    <source>
        <dbReference type="ARBA" id="ARBA00070616"/>
    </source>
</evidence>
<dbReference type="EMBL" id="CP002083">
    <property type="protein sequence ID" value="ADJ22414.1"/>
    <property type="molecule type" value="Genomic_DNA"/>
</dbReference>
<evidence type="ECO:0000259" key="17">
    <source>
        <dbReference type="PROSITE" id="PS50112"/>
    </source>
</evidence>
<dbReference type="SUPFAM" id="SSF55785">
    <property type="entry name" value="PYP-like sensor domain (PAS domain)"/>
    <property type="match status" value="2"/>
</dbReference>
<dbReference type="SUPFAM" id="SSF52172">
    <property type="entry name" value="CheY-like"/>
    <property type="match status" value="1"/>
</dbReference>
<feature type="domain" description="PAS" evidence="17">
    <location>
        <begin position="126"/>
        <end position="199"/>
    </location>
</feature>
<dbReference type="InterPro" id="IPR036890">
    <property type="entry name" value="HATPase_C_sf"/>
</dbReference>
<dbReference type="PRINTS" id="PR00344">
    <property type="entry name" value="BCTRLSENSOR"/>
</dbReference>
<evidence type="ECO:0000256" key="12">
    <source>
        <dbReference type="ARBA" id="ARBA00059827"/>
    </source>
</evidence>
<sequence length="630" mass="68850">MLQALLKSAVVAILAIDDRGRVRTVNPAAERMFGYTAEEMLDRNVSMLMPEPYRTQHDHYMERYVQTGEKRIIGIGREVAGQRKDGSIFPIHLAVGEFEMQGERFFSGIITDLSAHARLQAEIDRQSLLFQAVFDYVPETLVISAPEGQIVLINPAATRMFGYSASEAIGLDWTTLFDAPPDKAQLEKEIASKHAADGGSVEISTVLRRKDGRTFPAQGHIAVIAGADGTQMAVVSLFRDMTDEMKRRESSLRLQKLEAVGQLTGGIAHDFNNLLTIISGNLELLEGTIENPDDRELLSRAMRAADSGARLTRRLLTFARRRQLAPEVINLNEQVRSMTELLHRTLGATIDLQTSFARDLWLTRADAGEVESAVINLAINARDAMPNGGKLAIRTSNAALEGDEVGFEGPLVAGDYVRVSVSDNGSGMTKDVLGRVFEPFFTTKPPGRGTGLGLSTIYGFIKQSGGSITIYSEPGAGTTVNLYFPRCLDYPGAVVPVADTAKEERGRGERILVVEDNGDVRALTVQRLERLGYEVVEFPTGTAAREALKGGLKVDLVFSDIIMPGGMTGVDLRNWICAFEPALPVILTTGFAGDAGDIATIADEWPILRKPYGQRDLAEIVRKTLEKRKV</sequence>
<evidence type="ECO:0000256" key="9">
    <source>
        <dbReference type="ARBA" id="ARBA00022840"/>
    </source>
</evidence>
<comment type="cofactor">
    <cofactor evidence="2">
        <name>heme</name>
        <dbReference type="ChEBI" id="CHEBI:30413"/>
    </cofactor>
</comment>
<dbReference type="Pfam" id="PF00072">
    <property type="entry name" value="Response_reg"/>
    <property type="match status" value="1"/>
</dbReference>
<name>D8JSS9_HYPDA</name>
<dbReference type="InterPro" id="IPR001789">
    <property type="entry name" value="Sig_transdc_resp-reg_receiver"/>
</dbReference>
<dbReference type="KEGG" id="hdn:Hden_0593"/>
<dbReference type="GO" id="GO:0000155">
    <property type="term" value="F:phosphorelay sensor kinase activity"/>
    <property type="evidence" value="ECO:0007669"/>
    <property type="project" value="InterPro"/>
</dbReference>
<dbReference type="SUPFAM" id="SSF47384">
    <property type="entry name" value="Homodimeric domain of signal transducing histidine kinase"/>
    <property type="match status" value="1"/>
</dbReference>
<gene>
    <name evidence="18" type="ordered locus">Hden_0593</name>
</gene>
<dbReference type="PANTHER" id="PTHR43065:SF46">
    <property type="entry name" value="C4-DICARBOXYLATE TRANSPORT SENSOR PROTEIN DCTB"/>
    <property type="match status" value="1"/>
</dbReference>
<evidence type="ECO:0000313" key="18">
    <source>
        <dbReference type="EMBL" id="ADJ22414.1"/>
    </source>
</evidence>
<keyword evidence="7" id="KW-0547">Nucleotide-binding</keyword>